<dbReference type="EMBL" id="BTCM01000009">
    <property type="protein sequence ID" value="GMK59866.1"/>
    <property type="molecule type" value="Genomic_DNA"/>
</dbReference>
<reference evidence="2" key="2">
    <citation type="submission" date="2023-06" db="EMBL/GenBank/DDBJ databases">
        <authorList>
            <person name="Kobayashi Y."/>
            <person name="Kayamori A."/>
            <person name="Aoki K."/>
            <person name="Shiwa Y."/>
            <person name="Fujita N."/>
            <person name="Sugita T."/>
            <person name="Iwasaki W."/>
            <person name="Tanaka N."/>
            <person name="Takashima M."/>
        </authorList>
    </citation>
    <scope>NUCLEOTIDE SEQUENCE</scope>
    <source>
        <strain evidence="2">HIS016</strain>
    </source>
</reference>
<name>A0AAD3U0A7_9TREE</name>
<evidence type="ECO:0000256" key="1">
    <source>
        <dbReference type="SAM" id="MobiDB-lite"/>
    </source>
</evidence>
<dbReference type="AlphaFoldDB" id="A0AAD3U0A7"/>
<keyword evidence="3" id="KW-1185">Reference proteome</keyword>
<sequence>MPIQCLPAKRRSTKPEPPLSEILQPGRSVIPLPRRRGVVYKAAATVLGRRRRAASSPRPCSPAVPFPVSPPSPVLHESLDVHLGDCITLSLTTPFGGVPVIKEADFYRANTSVFGRHYEQLWYLLSASGPAAYLEHLNADGVDEDEVSEGEPAYSDDGFDSKEILKELLPMWFSGSCHYATLSLNTYLLSGRIFSAFAGTASYVPGCDRTFRDVCGSVHNTTLVAKIHRPVTHTVWELYETASEAAIYDRLPEGIAPRYHGLFIKMEGERMVACILEHAGTPITTSKAARALSLEHKEAIVDLYTRLHAEGVIHVSCTPKHWLRTGGCFRLIDFGCRWVRDGAPAGRVVEPSAFRFQAAEEMAKVRRTLGLPVWAKA</sequence>
<gene>
    <name evidence="2" type="ORF">CspeluHIS016_0900830</name>
</gene>
<feature type="region of interest" description="Disordered" evidence="1">
    <location>
        <begin position="1"/>
        <end position="21"/>
    </location>
</feature>
<dbReference type="Proteomes" id="UP001222932">
    <property type="component" value="Unassembled WGS sequence"/>
</dbReference>
<protein>
    <recommendedName>
        <fullName evidence="4">Protein kinase domain-containing protein</fullName>
    </recommendedName>
</protein>
<accession>A0AAD3U0A7</accession>
<evidence type="ECO:0000313" key="2">
    <source>
        <dbReference type="EMBL" id="GMK59866.1"/>
    </source>
</evidence>
<evidence type="ECO:0000313" key="3">
    <source>
        <dbReference type="Proteomes" id="UP001222932"/>
    </source>
</evidence>
<reference evidence="2" key="1">
    <citation type="journal article" date="2023" name="BMC Genomics">
        <title>Chromosome-level genome assemblies of Cutaneotrichosporon spp. (Trichosporonales, Basidiomycota) reveal imbalanced evolution between nucleotide sequences and chromosome synteny.</title>
        <authorList>
            <person name="Kobayashi Y."/>
            <person name="Kayamori A."/>
            <person name="Aoki K."/>
            <person name="Shiwa Y."/>
            <person name="Matsutani M."/>
            <person name="Fujita N."/>
            <person name="Sugita T."/>
            <person name="Iwasaki W."/>
            <person name="Tanaka N."/>
            <person name="Takashima M."/>
        </authorList>
    </citation>
    <scope>NUCLEOTIDE SEQUENCE</scope>
    <source>
        <strain evidence="2">HIS016</strain>
    </source>
</reference>
<dbReference type="SUPFAM" id="SSF56112">
    <property type="entry name" value="Protein kinase-like (PK-like)"/>
    <property type="match status" value="1"/>
</dbReference>
<evidence type="ECO:0008006" key="4">
    <source>
        <dbReference type="Google" id="ProtNLM"/>
    </source>
</evidence>
<comment type="caution">
    <text evidence="2">The sequence shown here is derived from an EMBL/GenBank/DDBJ whole genome shotgun (WGS) entry which is preliminary data.</text>
</comment>
<organism evidence="2 3">
    <name type="scientific">Cutaneotrichosporon spelunceum</name>
    <dbReference type="NCBI Taxonomy" id="1672016"/>
    <lineage>
        <taxon>Eukaryota</taxon>
        <taxon>Fungi</taxon>
        <taxon>Dikarya</taxon>
        <taxon>Basidiomycota</taxon>
        <taxon>Agaricomycotina</taxon>
        <taxon>Tremellomycetes</taxon>
        <taxon>Trichosporonales</taxon>
        <taxon>Trichosporonaceae</taxon>
        <taxon>Cutaneotrichosporon</taxon>
    </lineage>
</organism>
<proteinExistence type="predicted"/>
<dbReference type="InterPro" id="IPR011009">
    <property type="entry name" value="Kinase-like_dom_sf"/>
</dbReference>